<sequence>MQSAVNIDMVIRGNARGLEHSSPLCAYVDEMGEPPVRVLFDLNNNAGGYPFRKRSHGDRLDGALAIRTVYTAKYTGEFNIQFRLNNSERSWSTMQEIVPRNKIARNCRPRNRATPRLLAPSKSSPATRDNYLRVDLNNTEQTRVSGAVDR</sequence>
<evidence type="ECO:0000313" key="2">
    <source>
        <dbReference type="EMBL" id="GBP34663.1"/>
    </source>
</evidence>
<accession>A0A4C1V774</accession>
<proteinExistence type="predicted"/>
<evidence type="ECO:0000313" key="3">
    <source>
        <dbReference type="Proteomes" id="UP000299102"/>
    </source>
</evidence>
<keyword evidence="3" id="KW-1185">Reference proteome</keyword>
<evidence type="ECO:0000256" key="1">
    <source>
        <dbReference type="SAM" id="MobiDB-lite"/>
    </source>
</evidence>
<reference evidence="2 3" key="1">
    <citation type="journal article" date="2019" name="Commun. Biol.">
        <title>The bagworm genome reveals a unique fibroin gene that provides high tensile strength.</title>
        <authorList>
            <person name="Kono N."/>
            <person name="Nakamura H."/>
            <person name="Ohtoshi R."/>
            <person name="Tomita M."/>
            <person name="Numata K."/>
            <person name="Arakawa K."/>
        </authorList>
    </citation>
    <scope>NUCLEOTIDE SEQUENCE [LARGE SCALE GENOMIC DNA]</scope>
</reference>
<feature type="region of interest" description="Disordered" evidence="1">
    <location>
        <begin position="110"/>
        <end position="130"/>
    </location>
</feature>
<name>A0A4C1V774_EUMVA</name>
<dbReference type="AlphaFoldDB" id="A0A4C1V774"/>
<comment type="caution">
    <text evidence="2">The sequence shown here is derived from an EMBL/GenBank/DDBJ whole genome shotgun (WGS) entry which is preliminary data.</text>
</comment>
<protein>
    <submittedName>
        <fullName evidence="2">Uncharacterized protein</fullName>
    </submittedName>
</protein>
<organism evidence="2 3">
    <name type="scientific">Eumeta variegata</name>
    <name type="common">Bagworm moth</name>
    <name type="synonym">Eumeta japonica</name>
    <dbReference type="NCBI Taxonomy" id="151549"/>
    <lineage>
        <taxon>Eukaryota</taxon>
        <taxon>Metazoa</taxon>
        <taxon>Ecdysozoa</taxon>
        <taxon>Arthropoda</taxon>
        <taxon>Hexapoda</taxon>
        <taxon>Insecta</taxon>
        <taxon>Pterygota</taxon>
        <taxon>Neoptera</taxon>
        <taxon>Endopterygota</taxon>
        <taxon>Lepidoptera</taxon>
        <taxon>Glossata</taxon>
        <taxon>Ditrysia</taxon>
        <taxon>Tineoidea</taxon>
        <taxon>Psychidae</taxon>
        <taxon>Oiketicinae</taxon>
        <taxon>Eumeta</taxon>
    </lineage>
</organism>
<dbReference type="Proteomes" id="UP000299102">
    <property type="component" value="Unassembled WGS sequence"/>
</dbReference>
<gene>
    <name evidence="2" type="ORF">EVAR_31532_1</name>
</gene>
<dbReference type="EMBL" id="BGZK01000292">
    <property type="protein sequence ID" value="GBP34663.1"/>
    <property type="molecule type" value="Genomic_DNA"/>
</dbReference>